<evidence type="ECO:0000256" key="1">
    <source>
        <dbReference type="ARBA" id="ARBA00006226"/>
    </source>
</evidence>
<protein>
    <recommendedName>
        <fullName evidence="3">Toxin</fullName>
    </recommendedName>
</protein>
<evidence type="ECO:0000256" key="3">
    <source>
        <dbReference type="PIRNR" id="PIRNR029218"/>
    </source>
</evidence>
<dbReference type="STRING" id="1742972.COMA1_20296"/>
<dbReference type="Proteomes" id="UP000199032">
    <property type="component" value="Unassembled WGS sequence"/>
</dbReference>
<comment type="similarity">
    <text evidence="1 3">Belongs to the RelE toxin family.</text>
</comment>
<dbReference type="Pfam" id="PF05016">
    <property type="entry name" value="ParE_toxin"/>
    <property type="match status" value="1"/>
</dbReference>
<dbReference type="OrthoDB" id="7173315at2"/>
<dbReference type="InterPro" id="IPR051803">
    <property type="entry name" value="TA_system_RelE-like_toxin"/>
</dbReference>
<reference evidence="4 5" key="1">
    <citation type="submission" date="2015-10" db="EMBL/GenBank/DDBJ databases">
        <authorList>
            <person name="Gilbert D.G."/>
        </authorList>
    </citation>
    <scope>NUCLEOTIDE SEQUENCE [LARGE SCALE GENOMIC DNA]</scope>
    <source>
        <strain evidence="4">COMA1</strain>
    </source>
</reference>
<dbReference type="PANTHER" id="PTHR33755:SF9">
    <property type="entry name" value="TOXIN PARE1"/>
    <property type="match status" value="1"/>
</dbReference>
<dbReference type="InterPro" id="IPR035093">
    <property type="entry name" value="RelE/ParE_toxin_dom_sf"/>
</dbReference>
<dbReference type="Gene3D" id="3.30.2310.20">
    <property type="entry name" value="RelE-like"/>
    <property type="match status" value="1"/>
</dbReference>
<sequence>MAGYNLSSKAAADLESIYEYTILQFGLEQARGYLFGLHERFQALAAHPTQGRRADELAPGLRRVEYQSHIVFYISMDNGIRIVRVLHQRMDVTRHL</sequence>
<keyword evidence="2" id="KW-1277">Toxin-antitoxin system</keyword>
<dbReference type="InterPro" id="IPR007712">
    <property type="entry name" value="RelE/ParE_toxin"/>
</dbReference>
<proteinExistence type="inferred from homology"/>
<keyword evidence="5" id="KW-1185">Reference proteome</keyword>
<evidence type="ECO:0000313" key="5">
    <source>
        <dbReference type="Proteomes" id="UP000199032"/>
    </source>
</evidence>
<evidence type="ECO:0000313" key="4">
    <source>
        <dbReference type="EMBL" id="CUS35470.1"/>
    </source>
</evidence>
<organism evidence="4 5">
    <name type="scientific">Candidatus Nitrospira nitrosa</name>
    <dbReference type="NCBI Taxonomy" id="1742972"/>
    <lineage>
        <taxon>Bacteria</taxon>
        <taxon>Pseudomonadati</taxon>
        <taxon>Nitrospirota</taxon>
        <taxon>Nitrospiria</taxon>
        <taxon>Nitrospirales</taxon>
        <taxon>Nitrospiraceae</taxon>
        <taxon>Nitrospira</taxon>
    </lineage>
</organism>
<dbReference type="RefSeq" id="WP_090747823.1">
    <property type="nucleotide sequence ID" value="NZ_CZQA01000008.1"/>
</dbReference>
<dbReference type="PIRSF" id="PIRSF029218">
    <property type="entry name" value="ParE"/>
    <property type="match status" value="1"/>
</dbReference>
<dbReference type="InterPro" id="IPR028344">
    <property type="entry name" value="ParE1/4"/>
</dbReference>
<accession>A0A0S4LF15</accession>
<dbReference type="EMBL" id="CZQA01000008">
    <property type="protein sequence ID" value="CUS35470.1"/>
    <property type="molecule type" value="Genomic_DNA"/>
</dbReference>
<dbReference type="PANTHER" id="PTHR33755">
    <property type="entry name" value="TOXIN PARE1-RELATED"/>
    <property type="match status" value="1"/>
</dbReference>
<evidence type="ECO:0000256" key="2">
    <source>
        <dbReference type="ARBA" id="ARBA00022649"/>
    </source>
</evidence>
<name>A0A0S4LF15_9BACT</name>
<dbReference type="AlphaFoldDB" id="A0A0S4LF15"/>
<gene>
    <name evidence="4" type="primary">parE</name>
    <name evidence="4" type="ORF">COMA1_20296</name>
</gene>